<evidence type="ECO:0000256" key="8">
    <source>
        <dbReference type="PIRSR" id="PIRSR602401-1"/>
    </source>
</evidence>
<evidence type="ECO:0000256" key="3">
    <source>
        <dbReference type="ARBA" id="ARBA00022617"/>
    </source>
</evidence>
<sequence length="522" mass="59344">MGETRCFFSSPPPLSVMDLLSTPVAISLALVVLALLAIRSHARKRLRSSEMTKRYHPVVTTFLHALVNFHRLHDFITEFAYKHKTFRVLNLFVNYVITVDPANLEYILKTNFANYGRGLYNYEILTDVLGDGIFAVDGEKWIHQRKLSSYEISTKVVKDFSNGVFKTNAVKLAGIISKAATCGQVIEIQDLIMKAGFDSVVKILLGMEVDTMYGTNEEGTRFAHAFDEANKLTLYRFVDFSWKIKRFLNIGSEAKLRNDIKLMDQFIYKLINRKIETSHNSSEDELPALKKGDMISRLLEVRGNDPKYLRDLILSLIVAGRDTTASTITWVIYMLCKHPHMQEKVAKEVREAANLKDDSSIVELADGLNEEALNKMQYLYAALAETLRLCPSVPLNAKICSSDDTWPDGFSVKKGDMVAYNAYSMGRMTYLWGDDAQEFRPERWLNENGVFQEESPFKFIAFSAGPRICLGKDFAHREMFIFSAVLLGSFKFKLKEENKVARYTTKVTLHIDGGLHVHASLR</sequence>
<keyword evidence="7 9" id="KW-0503">Monooxygenase</keyword>
<dbReference type="InterPro" id="IPR002401">
    <property type="entry name" value="Cyt_P450_E_grp-I"/>
</dbReference>
<dbReference type="GO" id="GO:0020037">
    <property type="term" value="F:heme binding"/>
    <property type="evidence" value="ECO:0007669"/>
    <property type="project" value="InterPro"/>
</dbReference>
<dbReference type="InterPro" id="IPR017972">
    <property type="entry name" value="Cyt_P450_CS"/>
</dbReference>
<evidence type="ECO:0000313" key="12">
    <source>
        <dbReference type="Proteomes" id="UP000290289"/>
    </source>
</evidence>
<name>A0A498INA6_MALDO</name>
<dbReference type="GO" id="GO:0004497">
    <property type="term" value="F:monooxygenase activity"/>
    <property type="evidence" value="ECO:0007669"/>
    <property type="project" value="UniProtKB-KW"/>
</dbReference>
<keyword evidence="10" id="KW-0812">Transmembrane</keyword>
<dbReference type="InterPro" id="IPR036396">
    <property type="entry name" value="Cyt_P450_sf"/>
</dbReference>
<keyword evidence="5 9" id="KW-0560">Oxidoreductase</keyword>
<keyword evidence="3 8" id="KW-0349">Heme</keyword>
<dbReference type="GO" id="GO:0006629">
    <property type="term" value="P:lipid metabolic process"/>
    <property type="evidence" value="ECO:0007669"/>
    <property type="project" value="UniProtKB-ARBA"/>
</dbReference>
<dbReference type="InterPro" id="IPR001128">
    <property type="entry name" value="Cyt_P450"/>
</dbReference>
<evidence type="ECO:0000256" key="9">
    <source>
        <dbReference type="RuleBase" id="RU000461"/>
    </source>
</evidence>
<comment type="cofactor">
    <cofactor evidence="1 8">
        <name>heme</name>
        <dbReference type="ChEBI" id="CHEBI:30413"/>
    </cofactor>
</comment>
<dbReference type="AlphaFoldDB" id="A0A498INA6"/>
<dbReference type="PRINTS" id="PR00463">
    <property type="entry name" value="EP450I"/>
</dbReference>
<comment type="similarity">
    <text evidence="2 9">Belongs to the cytochrome P450 family.</text>
</comment>
<keyword evidence="10" id="KW-0472">Membrane</keyword>
<feature type="binding site" description="axial binding residue" evidence="8">
    <location>
        <position position="469"/>
    </location>
    <ligand>
        <name>heme</name>
        <dbReference type="ChEBI" id="CHEBI:30413"/>
    </ligand>
    <ligandPart>
        <name>Fe</name>
        <dbReference type="ChEBI" id="CHEBI:18248"/>
    </ligandPart>
</feature>
<dbReference type="EMBL" id="RDQH01000337">
    <property type="protein sequence ID" value="RXH84846.1"/>
    <property type="molecule type" value="Genomic_DNA"/>
</dbReference>
<feature type="transmembrane region" description="Helical" evidence="10">
    <location>
        <begin position="20"/>
        <end position="38"/>
    </location>
</feature>
<keyword evidence="4 8" id="KW-0479">Metal-binding</keyword>
<dbReference type="CDD" id="cd11064">
    <property type="entry name" value="CYP86A"/>
    <property type="match status" value="1"/>
</dbReference>
<dbReference type="Pfam" id="PF00067">
    <property type="entry name" value="p450"/>
    <property type="match status" value="1"/>
</dbReference>
<dbReference type="GO" id="GO:0005506">
    <property type="term" value="F:iron ion binding"/>
    <property type="evidence" value="ECO:0007669"/>
    <property type="project" value="InterPro"/>
</dbReference>
<keyword evidence="12" id="KW-1185">Reference proteome</keyword>
<dbReference type="PROSITE" id="PS00086">
    <property type="entry name" value="CYTOCHROME_P450"/>
    <property type="match status" value="1"/>
</dbReference>
<gene>
    <name evidence="11" type="ORF">DVH24_041614</name>
</gene>
<evidence type="ECO:0000256" key="6">
    <source>
        <dbReference type="ARBA" id="ARBA00023004"/>
    </source>
</evidence>
<keyword evidence="6 8" id="KW-0408">Iron</keyword>
<dbReference type="PRINTS" id="PR00385">
    <property type="entry name" value="P450"/>
</dbReference>
<evidence type="ECO:0000313" key="11">
    <source>
        <dbReference type="EMBL" id="RXH84846.1"/>
    </source>
</evidence>
<dbReference type="GO" id="GO:0016705">
    <property type="term" value="F:oxidoreductase activity, acting on paired donors, with incorporation or reduction of molecular oxygen"/>
    <property type="evidence" value="ECO:0007669"/>
    <property type="project" value="InterPro"/>
</dbReference>
<dbReference type="PANTHER" id="PTHR24296">
    <property type="entry name" value="CYTOCHROME P450"/>
    <property type="match status" value="1"/>
</dbReference>
<dbReference type="SUPFAM" id="SSF48264">
    <property type="entry name" value="Cytochrome P450"/>
    <property type="match status" value="1"/>
</dbReference>
<protein>
    <recommendedName>
        <fullName evidence="13">Cytochrome P450</fullName>
    </recommendedName>
</protein>
<dbReference type="Gene3D" id="1.10.630.10">
    <property type="entry name" value="Cytochrome P450"/>
    <property type="match status" value="1"/>
</dbReference>
<reference evidence="11 12" key="1">
    <citation type="submission" date="2018-10" db="EMBL/GenBank/DDBJ databases">
        <title>A high-quality apple genome assembly.</title>
        <authorList>
            <person name="Hu J."/>
        </authorList>
    </citation>
    <scope>NUCLEOTIDE SEQUENCE [LARGE SCALE GENOMIC DNA]</scope>
    <source>
        <strain evidence="12">cv. HFTH1</strain>
        <tissue evidence="11">Young leaf</tissue>
    </source>
</reference>
<keyword evidence="10" id="KW-1133">Transmembrane helix</keyword>
<dbReference type="STRING" id="3750.A0A498INA6"/>
<evidence type="ECO:0000256" key="7">
    <source>
        <dbReference type="ARBA" id="ARBA00023033"/>
    </source>
</evidence>
<evidence type="ECO:0008006" key="13">
    <source>
        <dbReference type="Google" id="ProtNLM"/>
    </source>
</evidence>
<evidence type="ECO:0000256" key="1">
    <source>
        <dbReference type="ARBA" id="ARBA00001971"/>
    </source>
</evidence>
<dbReference type="Proteomes" id="UP000290289">
    <property type="component" value="Chromosome 11"/>
</dbReference>
<evidence type="ECO:0000256" key="2">
    <source>
        <dbReference type="ARBA" id="ARBA00010617"/>
    </source>
</evidence>
<evidence type="ECO:0000256" key="10">
    <source>
        <dbReference type="SAM" id="Phobius"/>
    </source>
</evidence>
<proteinExistence type="inferred from homology"/>
<comment type="caution">
    <text evidence="11">The sequence shown here is derived from an EMBL/GenBank/DDBJ whole genome shotgun (WGS) entry which is preliminary data.</text>
</comment>
<evidence type="ECO:0000256" key="5">
    <source>
        <dbReference type="ARBA" id="ARBA00023002"/>
    </source>
</evidence>
<accession>A0A498INA6</accession>
<organism evidence="11 12">
    <name type="scientific">Malus domestica</name>
    <name type="common">Apple</name>
    <name type="synonym">Pyrus malus</name>
    <dbReference type="NCBI Taxonomy" id="3750"/>
    <lineage>
        <taxon>Eukaryota</taxon>
        <taxon>Viridiplantae</taxon>
        <taxon>Streptophyta</taxon>
        <taxon>Embryophyta</taxon>
        <taxon>Tracheophyta</taxon>
        <taxon>Spermatophyta</taxon>
        <taxon>Magnoliopsida</taxon>
        <taxon>eudicotyledons</taxon>
        <taxon>Gunneridae</taxon>
        <taxon>Pentapetalae</taxon>
        <taxon>rosids</taxon>
        <taxon>fabids</taxon>
        <taxon>Rosales</taxon>
        <taxon>Rosaceae</taxon>
        <taxon>Amygdaloideae</taxon>
        <taxon>Maleae</taxon>
        <taxon>Malus</taxon>
    </lineage>
</organism>
<evidence type="ECO:0000256" key="4">
    <source>
        <dbReference type="ARBA" id="ARBA00022723"/>
    </source>
</evidence>